<evidence type="ECO:0000256" key="1">
    <source>
        <dbReference type="SAM" id="MobiDB-lite"/>
    </source>
</evidence>
<feature type="region of interest" description="Disordered" evidence="1">
    <location>
        <begin position="1"/>
        <end position="77"/>
    </location>
</feature>
<dbReference type="EMBL" id="KV019090">
    <property type="protein sequence ID" value="KZV16312.1"/>
    <property type="molecule type" value="Genomic_DNA"/>
</dbReference>
<feature type="compositionally biased region" description="Polar residues" evidence="1">
    <location>
        <begin position="68"/>
        <end position="77"/>
    </location>
</feature>
<evidence type="ECO:0000313" key="3">
    <source>
        <dbReference type="Proteomes" id="UP000250235"/>
    </source>
</evidence>
<dbReference type="AlphaFoldDB" id="A0A2Z7ABJ2"/>
<proteinExistence type="predicted"/>
<evidence type="ECO:0000313" key="2">
    <source>
        <dbReference type="EMBL" id="KZV16312.1"/>
    </source>
</evidence>
<sequence>MLMRELDDGEDEEDMQESVIVNNVDAYDDVKAKDSCSERSNQLGRKPARKQAQIPATNKSRREEESFDQLSEASNLV</sequence>
<dbReference type="Proteomes" id="UP000250235">
    <property type="component" value="Unassembled WGS sequence"/>
</dbReference>
<reference evidence="2 3" key="1">
    <citation type="journal article" date="2015" name="Proc. Natl. Acad. Sci. U.S.A.">
        <title>The resurrection genome of Boea hygrometrica: A blueprint for survival of dehydration.</title>
        <authorList>
            <person name="Xiao L."/>
            <person name="Yang G."/>
            <person name="Zhang L."/>
            <person name="Yang X."/>
            <person name="Zhao S."/>
            <person name="Ji Z."/>
            <person name="Zhou Q."/>
            <person name="Hu M."/>
            <person name="Wang Y."/>
            <person name="Chen M."/>
            <person name="Xu Y."/>
            <person name="Jin H."/>
            <person name="Xiao X."/>
            <person name="Hu G."/>
            <person name="Bao F."/>
            <person name="Hu Y."/>
            <person name="Wan P."/>
            <person name="Li L."/>
            <person name="Deng X."/>
            <person name="Kuang T."/>
            <person name="Xiang C."/>
            <person name="Zhu J.K."/>
            <person name="Oliver M.J."/>
            <person name="He Y."/>
        </authorList>
    </citation>
    <scope>NUCLEOTIDE SEQUENCE [LARGE SCALE GENOMIC DNA]</scope>
    <source>
        <strain evidence="3">cv. XS01</strain>
    </source>
</reference>
<name>A0A2Z7ABJ2_9LAMI</name>
<organism evidence="2 3">
    <name type="scientific">Dorcoceras hygrometricum</name>
    <dbReference type="NCBI Taxonomy" id="472368"/>
    <lineage>
        <taxon>Eukaryota</taxon>
        <taxon>Viridiplantae</taxon>
        <taxon>Streptophyta</taxon>
        <taxon>Embryophyta</taxon>
        <taxon>Tracheophyta</taxon>
        <taxon>Spermatophyta</taxon>
        <taxon>Magnoliopsida</taxon>
        <taxon>eudicotyledons</taxon>
        <taxon>Gunneridae</taxon>
        <taxon>Pentapetalae</taxon>
        <taxon>asterids</taxon>
        <taxon>lamiids</taxon>
        <taxon>Lamiales</taxon>
        <taxon>Gesneriaceae</taxon>
        <taxon>Didymocarpoideae</taxon>
        <taxon>Trichosporeae</taxon>
        <taxon>Loxocarpinae</taxon>
        <taxon>Dorcoceras</taxon>
    </lineage>
</organism>
<gene>
    <name evidence="2" type="ORF">F511_34988</name>
</gene>
<accession>A0A2Z7ABJ2</accession>
<feature type="compositionally biased region" description="Acidic residues" evidence="1">
    <location>
        <begin position="7"/>
        <end position="16"/>
    </location>
</feature>
<keyword evidence="3" id="KW-1185">Reference proteome</keyword>
<feature type="compositionally biased region" description="Basic and acidic residues" evidence="1">
    <location>
        <begin position="28"/>
        <end position="37"/>
    </location>
</feature>
<protein>
    <submittedName>
        <fullName evidence="2">Uncharacterized protein</fullName>
    </submittedName>
</protein>